<sequence>MRRDKMLKKTVWILLSFVLIFGGQVWGKAVSVDQTTIAYKAIPYNLLGQASSKIVINPTDADHDVSAQKFHVPMPTSAYFTEKTCTVEIHNLGLQDEGGVESWFAVDGAAVQLLPWDGILSGGMQEREHIWTIPAPGSYFMQAYTTLPTDEDSDNDTSKAGWVEVTDANTFEFGYDNRQYSWDFTNLSYLNFPLTTGAMIRFTPAADGVTIPLYAHYIRAMFAYDPPEVGEGVVKVHLYNAGTPTQPGAEIANWEAWVSTFFPEWQVFDISSYLQNTNGEFWVWLEVLDTSARIMGSSPMVHGEGHFFEGQTGFPPTTIVFDLFARAIFGDVPLGVEKPGSVSQPNVFALHQNAPNPFNPSTSITFMLEKAGMAKVSVFDPMGRQVAVLTDQSYIPGLHTINFDASSLSSGVYFYRLEANGRTVQKKMLFLK</sequence>
<proteinExistence type="predicted"/>
<reference evidence="2 3" key="1">
    <citation type="submission" date="2017-06" db="EMBL/GenBank/DDBJ databases">
        <title>Novel microbial phyla capable of carbon fixation and sulfur reduction in deep-sea sediments.</title>
        <authorList>
            <person name="Huang J."/>
            <person name="Baker B."/>
            <person name="Wang Y."/>
        </authorList>
    </citation>
    <scope>NUCLEOTIDE SEQUENCE [LARGE SCALE GENOMIC DNA]</scope>
    <source>
        <strain evidence="2">B3_LCP</strain>
    </source>
</reference>
<organism evidence="2 3">
    <name type="scientific">candidate division LCP-89 bacterium B3_LCP</name>
    <dbReference type="NCBI Taxonomy" id="2012998"/>
    <lineage>
        <taxon>Bacteria</taxon>
        <taxon>Pseudomonadati</taxon>
        <taxon>Bacteria division LCP-89</taxon>
    </lineage>
</organism>
<dbReference type="Proteomes" id="UP000319619">
    <property type="component" value="Unassembled WGS sequence"/>
</dbReference>
<comment type="caution">
    <text evidence="2">The sequence shown here is derived from an EMBL/GenBank/DDBJ whole genome shotgun (WGS) entry which is preliminary data.</text>
</comment>
<dbReference type="NCBIfam" id="TIGR04183">
    <property type="entry name" value="Por_Secre_tail"/>
    <property type="match status" value="1"/>
</dbReference>
<name>A0A532UUG3_UNCL8</name>
<dbReference type="AlphaFoldDB" id="A0A532UUG3"/>
<dbReference type="InterPro" id="IPR026444">
    <property type="entry name" value="Secre_tail"/>
</dbReference>
<gene>
    <name evidence="2" type="ORF">CEE37_12535</name>
</gene>
<evidence type="ECO:0000259" key="1">
    <source>
        <dbReference type="Pfam" id="PF18962"/>
    </source>
</evidence>
<evidence type="ECO:0000313" key="3">
    <source>
        <dbReference type="Proteomes" id="UP000319619"/>
    </source>
</evidence>
<accession>A0A532UUG3</accession>
<dbReference type="Pfam" id="PF18962">
    <property type="entry name" value="Por_Secre_tail"/>
    <property type="match status" value="1"/>
</dbReference>
<dbReference type="EMBL" id="NJBN01000009">
    <property type="protein sequence ID" value="TKJ38583.1"/>
    <property type="molecule type" value="Genomic_DNA"/>
</dbReference>
<evidence type="ECO:0000313" key="2">
    <source>
        <dbReference type="EMBL" id="TKJ38583.1"/>
    </source>
</evidence>
<feature type="domain" description="Secretion system C-terminal sorting" evidence="1">
    <location>
        <begin position="355"/>
        <end position="428"/>
    </location>
</feature>
<protein>
    <recommendedName>
        <fullName evidence="1">Secretion system C-terminal sorting domain-containing protein</fullName>
    </recommendedName>
</protein>